<sequence>MVSGRGLGCLGLAHATHTFGGRLRLAPATENNDTGTAVVLGFVAIYARLRSTVVFSTRPEHSYVKFTITLAVF</sequence>
<dbReference type="AlphaFoldDB" id="A0A9W8N7F9"/>
<protein>
    <submittedName>
        <fullName evidence="1">Uncharacterized protein</fullName>
    </submittedName>
</protein>
<dbReference type="EMBL" id="JANPWZ010002157">
    <property type="protein sequence ID" value="KAJ3560965.1"/>
    <property type="molecule type" value="Genomic_DNA"/>
</dbReference>
<evidence type="ECO:0000313" key="2">
    <source>
        <dbReference type="Proteomes" id="UP001148614"/>
    </source>
</evidence>
<organism evidence="1 2">
    <name type="scientific">Xylaria arbuscula</name>
    <dbReference type="NCBI Taxonomy" id="114810"/>
    <lineage>
        <taxon>Eukaryota</taxon>
        <taxon>Fungi</taxon>
        <taxon>Dikarya</taxon>
        <taxon>Ascomycota</taxon>
        <taxon>Pezizomycotina</taxon>
        <taxon>Sordariomycetes</taxon>
        <taxon>Xylariomycetidae</taxon>
        <taxon>Xylariales</taxon>
        <taxon>Xylariaceae</taxon>
        <taxon>Xylaria</taxon>
    </lineage>
</organism>
<evidence type="ECO:0000313" key="1">
    <source>
        <dbReference type="EMBL" id="KAJ3560965.1"/>
    </source>
</evidence>
<comment type="caution">
    <text evidence="1">The sequence shown here is derived from an EMBL/GenBank/DDBJ whole genome shotgun (WGS) entry which is preliminary data.</text>
</comment>
<keyword evidence="2" id="KW-1185">Reference proteome</keyword>
<accession>A0A9W8N7F9</accession>
<gene>
    <name evidence="1" type="ORF">NPX13_g9120</name>
</gene>
<name>A0A9W8N7F9_9PEZI</name>
<proteinExistence type="predicted"/>
<reference evidence="1" key="1">
    <citation type="submission" date="2022-07" db="EMBL/GenBank/DDBJ databases">
        <title>Genome Sequence of Xylaria arbuscula.</title>
        <authorList>
            <person name="Buettner E."/>
        </authorList>
    </citation>
    <scope>NUCLEOTIDE SEQUENCE</scope>
    <source>
        <strain evidence="1">VT107</strain>
    </source>
</reference>
<dbReference type="Proteomes" id="UP001148614">
    <property type="component" value="Unassembled WGS sequence"/>
</dbReference>